<name>A0A3N6QUQ6_9CYAN</name>
<protein>
    <submittedName>
        <fullName evidence="1">Uncharacterized protein</fullName>
    </submittedName>
</protein>
<proteinExistence type="predicted"/>
<dbReference type="EMBL" id="RCBY01000003">
    <property type="protein sequence ID" value="RQH57453.1"/>
    <property type="molecule type" value="Genomic_DNA"/>
</dbReference>
<evidence type="ECO:0000313" key="1">
    <source>
        <dbReference type="EMBL" id="RQH57453.1"/>
    </source>
</evidence>
<accession>A0A3N6QUQ6</accession>
<dbReference type="RefSeq" id="WP_124143862.1">
    <property type="nucleotide sequence ID" value="NZ_CAWOKI010000372.1"/>
</dbReference>
<dbReference type="OrthoDB" id="531397at2"/>
<reference evidence="1 2" key="1">
    <citation type="journal article" date="2018" name="ACS Chem. Biol.">
        <title>Ketoreductase domain dysfunction expands chemodiversity: malyngamide biosynthesis in the cyanobacterium Okeania hirsuta.</title>
        <authorList>
            <person name="Moss N.A."/>
            <person name="Leao T."/>
            <person name="Rankin M."/>
            <person name="McCullough T.M."/>
            <person name="Qu P."/>
            <person name="Korobeynikov A."/>
            <person name="Smith J.L."/>
            <person name="Gerwick L."/>
            <person name="Gerwick W.H."/>
        </authorList>
    </citation>
    <scope>NUCLEOTIDE SEQUENCE [LARGE SCALE GENOMIC DNA]</scope>
    <source>
        <strain evidence="1 2">PAB10Feb10-1</strain>
    </source>
</reference>
<keyword evidence="2" id="KW-1185">Reference proteome</keyword>
<organism evidence="1 2">
    <name type="scientific">Okeania hirsuta</name>
    <dbReference type="NCBI Taxonomy" id="1458930"/>
    <lineage>
        <taxon>Bacteria</taxon>
        <taxon>Bacillati</taxon>
        <taxon>Cyanobacteriota</taxon>
        <taxon>Cyanophyceae</taxon>
        <taxon>Oscillatoriophycideae</taxon>
        <taxon>Oscillatoriales</taxon>
        <taxon>Microcoleaceae</taxon>
        <taxon>Okeania</taxon>
    </lineage>
</organism>
<dbReference type="Proteomes" id="UP000269154">
    <property type="component" value="Unassembled WGS sequence"/>
</dbReference>
<evidence type="ECO:0000313" key="2">
    <source>
        <dbReference type="Proteomes" id="UP000269154"/>
    </source>
</evidence>
<gene>
    <name evidence="1" type="ORF">D5R40_01140</name>
</gene>
<sequence length="108" mass="12500">MFSQTEAEKLAIDFLGNDWEIPQTEQEWFTIRNTKQEPNWYIVEVAIEGYPDYWILQVYDTGECDPCYTFVSPLSGSQDTDDLQELPESIANMISFERNSQMSATAKV</sequence>
<comment type="caution">
    <text evidence="1">The sequence shown here is derived from an EMBL/GenBank/DDBJ whole genome shotgun (WGS) entry which is preliminary data.</text>
</comment>
<dbReference type="AlphaFoldDB" id="A0A3N6QUQ6"/>